<name>A0A8X6FD52_TRICU</name>
<organism evidence="1 2">
    <name type="scientific">Trichonephila clavata</name>
    <name type="common">Joro spider</name>
    <name type="synonym">Nephila clavata</name>
    <dbReference type="NCBI Taxonomy" id="2740835"/>
    <lineage>
        <taxon>Eukaryota</taxon>
        <taxon>Metazoa</taxon>
        <taxon>Ecdysozoa</taxon>
        <taxon>Arthropoda</taxon>
        <taxon>Chelicerata</taxon>
        <taxon>Arachnida</taxon>
        <taxon>Araneae</taxon>
        <taxon>Araneomorphae</taxon>
        <taxon>Entelegynae</taxon>
        <taxon>Araneoidea</taxon>
        <taxon>Nephilidae</taxon>
        <taxon>Trichonephila</taxon>
    </lineage>
</organism>
<accession>A0A8X6FD52</accession>
<evidence type="ECO:0000313" key="2">
    <source>
        <dbReference type="Proteomes" id="UP000887116"/>
    </source>
</evidence>
<dbReference type="AlphaFoldDB" id="A0A8X6FD52"/>
<reference evidence="1" key="1">
    <citation type="submission" date="2020-07" db="EMBL/GenBank/DDBJ databases">
        <title>Multicomponent nature underlies the extraordinary mechanical properties of spider dragline silk.</title>
        <authorList>
            <person name="Kono N."/>
            <person name="Nakamura H."/>
            <person name="Mori M."/>
            <person name="Yoshida Y."/>
            <person name="Ohtoshi R."/>
            <person name="Malay A.D."/>
            <person name="Moran D.A.P."/>
            <person name="Tomita M."/>
            <person name="Numata K."/>
            <person name="Arakawa K."/>
        </authorList>
    </citation>
    <scope>NUCLEOTIDE SEQUENCE</scope>
</reference>
<dbReference type="EMBL" id="BMAO01011766">
    <property type="protein sequence ID" value="GFQ76226.1"/>
    <property type="molecule type" value="Genomic_DNA"/>
</dbReference>
<dbReference type="Proteomes" id="UP000887116">
    <property type="component" value="Unassembled WGS sequence"/>
</dbReference>
<comment type="caution">
    <text evidence="1">The sequence shown here is derived from an EMBL/GenBank/DDBJ whole genome shotgun (WGS) entry which is preliminary data.</text>
</comment>
<proteinExistence type="predicted"/>
<sequence>MLMTFFDPGMQSSLNGYRRFFFSVLKLVRIPIELFKTLYAICLDSSTVYSLIGHVSYRAFVEPSEMPVAAVSLYII</sequence>
<gene>
    <name evidence="1" type="ORF">TNCT_500371</name>
</gene>
<protein>
    <submittedName>
        <fullName evidence="1">Uncharacterized protein</fullName>
    </submittedName>
</protein>
<evidence type="ECO:0000313" key="1">
    <source>
        <dbReference type="EMBL" id="GFQ76226.1"/>
    </source>
</evidence>
<keyword evidence="2" id="KW-1185">Reference proteome</keyword>